<comment type="caution">
    <text evidence="9">The sequence shown here is derived from an EMBL/GenBank/DDBJ whole genome shotgun (WGS) entry which is preliminary data.</text>
</comment>
<feature type="transmembrane region" description="Helical" evidence="7">
    <location>
        <begin position="288"/>
        <end position="309"/>
    </location>
</feature>
<feature type="transmembrane region" description="Helical" evidence="7">
    <location>
        <begin position="367"/>
        <end position="389"/>
    </location>
</feature>
<dbReference type="PROSITE" id="PS50156">
    <property type="entry name" value="SSD"/>
    <property type="match status" value="1"/>
</dbReference>
<dbReference type="Gene3D" id="1.20.1640.10">
    <property type="entry name" value="Multidrug efflux transporter AcrB transmembrane domain"/>
    <property type="match status" value="2"/>
</dbReference>
<dbReference type="EMBL" id="MVHJ01000003">
    <property type="protein sequence ID" value="ORA06306.1"/>
    <property type="molecule type" value="Genomic_DNA"/>
</dbReference>
<sequence>MSGNRIPDFIRRYSVLIALFWLALAVVTNVFVPQLETVAEQHNVSLSPQDAPSLQASKQIGKVFQEFDSDSSAMIVLEGDQPLGPDAHRYYDGLVQKLSADTEHIQHIDNFWGDPLTAAGSQSSDGKAALVQLYLAGNQGESLANESVDAVREIVDHNPPPDGLRVYVTGAAPLVTDQFEVGRHGTLKTTLITLGVIAVMLFWLYRRLTTVFLVIFTVMIELTASRGVVAVLANAGIIELSTYSTNLLTLLVIAAGTDYAIFLLGRFHEARYAGQDRVQAFNTMYHGTAHIILGSGLTIAGAVLCLTFTRLPYFQSLGIPAGTGVLVAVVAALTLAPALLSIGRHFGLFEPARPMRARGWRRIGTAIVRWPGPILAATVAIALIGLLALPQYETSYDAKPYLPSSAPANVGYTAAEHHFSQARLNPELLMIETDHDLRNPTDMILLERVAKAVFHTDGIAQVQSITRPLGTPLDHTSIPFQISASSASQINNLPFQQARGEDLLKQVDVINNSIDILRQQYALQQQSSAVTDAQSKAFEQTVQTAEDLRDKIANFDDQFRPLRNYFYWEPHCFDIPMCAAIRSLFDALDGVDALTDQLNSVSGSIAELDALQPKLLALIPPQIASQETNRDLTMTNYATTSGLNDQAAAALQNATALGTAYDAAKTDDSFYLPPEAFTNPEFVRGMKLFMSPDGKAARMIITHEGDPATPAGIAHIDAIRHAAQEAVKGTPLAGSKIYLAGTAATYKDIQDGAKYDLMIAAIAALSLILLVMVFITRSIVAALVIVGTVALSLGASFGLSVLIWQDIVGTELFWIVLALAVILLLAVGSDYNLLLISRFREEIDAGLNTGIIRAMGGSGAVVTAAGLVFAATMASFVFADLKILGQIGTTIALGLLFDTLIVRSFMTPAIAALLGRWFWWPLRVRQRPAVRTVRPRATEQQLPLWEDGDPVVPTT</sequence>
<feature type="transmembrane region" description="Helical" evidence="7">
    <location>
        <begin position="187"/>
        <end position="205"/>
    </location>
</feature>
<evidence type="ECO:0000256" key="5">
    <source>
        <dbReference type="ARBA" id="ARBA00022989"/>
    </source>
</evidence>
<feature type="transmembrane region" description="Helical" evidence="7">
    <location>
        <begin position="857"/>
        <end position="879"/>
    </location>
</feature>
<evidence type="ECO:0000256" key="3">
    <source>
        <dbReference type="ARBA" id="ARBA00022475"/>
    </source>
</evidence>
<dbReference type="FunFam" id="1.20.1640.10:FF:000020">
    <property type="entry name" value="Transmembrane transport protein MmpL10"/>
    <property type="match status" value="1"/>
</dbReference>
<dbReference type="Proteomes" id="UP000192366">
    <property type="component" value="Unassembled WGS sequence"/>
</dbReference>
<comment type="similarity">
    <text evidence="2">Belongs to the resistance-nodulation-cell division (RND) (TC 2.A.6) family. MmpL subfamily.</text>
</comment>
<feature type="transmembrane region" description="Helical" evidence="7">
    <location>
        <begin position="247"/>
        <end position="267"/>
    </location>
</feature>
<dbReference type="NCBIfam" id="TIGR00833">
    <property type="entry name" value="actII"/>
    <property type="match status" value="1"/>
</dbReference>
<feature type="transmembrane region" description="Helical" evidence="7">
    <location>
        <begin position="321"/>
        <end position="346"/>
    </location>
</feature>
<feature type="domain" description="SSD" evidence="8">
    <location>
        <begin position="215"/>
        <end position="342"/>
    </location>
</feature>
<reference evidence="9 10" key="1">
    <citation type="submission" date="2017-02" db="EMBL/GenBank/DDBJ databases">
        <title>The new phylogeny of genus Mycobacterium.</title>
        <authorList>
            <person name="Tortoli E."/>
            <person name="Trovato A."/>
            <person name="Cirillo D.M."/>
        </authorList>
    </citation>
    <scope>NUCLEOTIDE SEQUENCE [LARGE SCALE GENOMIC DNA]</scope>
    <source>
        <strain evidence="9 10">DSM 45578</strain>
    </source>
</reference>
<evidence type="ECO:0000256" key="4">
    <source>
        <dbReference type="ARBA" id="ARBA00022692"/>
    </source>
</evidence>
<dbReference type="SUPFAM" id="SSF82866">
    <property type="entry name" value="Multidrug efflux transporter AcrB transmembrane domain"/>
    <property type="match status" value="2"/>
</dbReference>
<dbReference type="InterPro" id="IPR000731">
    <property type="entry name" value="SSD"/>
</dbReference>
<evidence type="ECO:0000256" key="2">
    <source>
        <dbReference type="ARBA" id="ARBA00010157"/>
    </source>
</evidence>
<feature type="transmembrane region" description="Helical" evidence="7">
    <location>
        <begin position="813"/>
        <end position="836"/>
    </location>
</feature>
<feature type="transmembrane region" description="Helical" evidence="7">
    <location>
        <begin position="12"/>
        <end position="32"/>
    </location>
</feature>
<dbReference type="PANTHER" id="PTHR33406:SF6">
    <property type="entry name" value="MEMBRANE PROTEIN YDGH-RELATED"/>
    <property type="match status" value="1"/>
</dbReference>
<keyword evidence="6 7" id="KW-0472">Membrane</keyword>
<dbReference type="RefSeq" id="WP_083055813.1">
    <property type="nucleotide sequence ID" value="NZ_JACKVM010000009.1"/>
</dbReference>
<dbReference type="InterPro" id="IPR050545">
    <property type="entry name" value="Mycobact_MmpL"/>
</dbReference>
<feature type="transmembrane region" description="Helical" evidence="7">
    <location>
        <begin position="757"/>
        <end position="775"/>
    </location>
</feature>
<evidence type="ECO:0000259" key="8">
    <source>
        <dbReference type="PROSITE" id="PS50156"/>
    </source>
</evidence>
<evidence type="ECO:0000256" key="1">
    <source>
        <dbReference type="ARBA" id="ARBA00004651"/>
    </source>
</evidence>
<evidence type="ECO:0000256" key="6">
    <source>
        <dbReference type="ARBA" id="ARBA00023136"/>
    </source>
</evidence>
<dbReference type="OrthoDB" id="4656631at2"/>
<keyword evidence="10" id="KW-1185">Reference proteome</keyword>
<evidence type="ECO:0000313" key="9">
    <source>
        <dbReference type="EMBL" id="ORA06306.1"/>
    </source>
</evidence>
<dbReference type="Pfam" id="PF03176">
    <property type="entry name" value="MMPL"/>
    <property type="match status" value="2"/>
</dbReference>
<gene>
    <name evidence="9" type="ORF">BST17_04925</name>
</gene>
<feature type="transmembrane region" description="Helical" evidence="7">
    <location>
        <begin position="212"/>
        <end position="235"/>
    </location>
</feature>
<keyword evidence="3" id="KW-1003">Cell membrane</keyword>
<dbReference type="STRING" id="564198.BST17_04925"/>
<name>A0A1W9Z1U3_MYCBA</name>
<feature type="transmembrane region" description="Helical" evidence="7">
    <location>
        <begin position="782"/>
        <end position="807"/>
    </location>
</feature>
<keyword evidence="5 7" id="KW-1133">Transmembrane helix</keyword>
<evidence type="ECO:0000256" key="7">
    <source>
        <dbReference type="SAM" id="Phobius"/>
    </source>
</evidence>
<accession>A0A1W9Z1U3</accession>
<organism evidence="9 10">
    <name type="scientific">Mycolicibacterium bacteremicum</name>
    <name type="common">Mycobacterium bacteremicum</name>
    <dbReference type="NCBI Taxonomy" id="564198"/>
    <lineage>
        <taxon>Bacteria</taxon>
        <taxon>Bacillati</taxon>
        <taxon>Actinomycetota</taxon>
        <taxon>Actinomycetes</taxon>
        <taxon>Mycobacteriales</taxon>
        <taxon>Mycobacteriaceae</taxon>
        <taxon>Mycolicibacterium</taxon>
    </lineage>
</organism>
<feature type="transmembrane region" description="Helical" evidence="7">
    <location>
        <begin position="891"/>
        <end position="919"/>
    </location>
</feature>
<dbReference type="AlphaFoldDB" id="A0A1W9Z1U3"/>
<dbReference type="FunFam" id="1.20.1640.10:FF:000018">
    <property type="entry name" value="Transmembrane transport protein MmpL10"/>
    <property type="match status" value="1"/>
</dbReference>
<protein>
    <recommendedName>
        <fullName evidence="8">SSD domain-containing protein</fullName>
    </recommendedName>
</protein>
<dbReference type="GO" id="GO:0005886">
    <property type="term" value="C:plasma membrane"/>
    <property type="evidence" value="ECO:0007669"/>
    <property type="project" value="UniProtKB-SubCell"/>
</dbReference>
<proteinExistence type="inferred from homology"/>
<keyword evidence="4 7" id="KW-0812">Transmembrane</keyword>
<dbReference type="PANTHER" id="PTHR33406">
    <property type="entry name" value="MEMBRANE PROTEIN MJ1562-RELATED"/>
    <property type="match status" value="1"/>
</dbReference>
<dbReference type="InterPro" id="IPR004869">
    <property type="entry name" value="MMPL_dom"/>
</dbReference>
<evidence type="ECO:0000313" key="10">
    <source>
        <dbReference type="Proteomes" id="UP000192366"/>
    </source>
</evidence>
<dbReference type="InterPro" id="IPR004707">
    <property type="entry name" value="MmpL_fam"/>
</dbReference>
<comment type="subcellular location">
    <subcellularLocation>
        <location evidence="1">Cell membrane</location>
        <topology evidence="1">Multi-pass membrane protein</topology>
    </subcellularLocation>
</comment>